<dbReference type="AlphaFoldDB" id="A0A8J5MC38"/>
<organism evidence="1 2">
    <name type="scientific">Phytophthora aleatoria</name>
    <dbReference type="NCBI Taxonomy" id="2496075"/>
    <lineage>
        <taxon>Eukaryota</taxon>
        <taxon>Sar</taxon>
        <taxon>Stramenopiles</taxon>
        <taxon>Oomycota</taxon>
        <taxon>Peronosporomycetes</taxon>
        <taxon>Peronosporales</taxon>
        <taxon>Peronosporaceae</taxon>
        <taxon>Phytophthora</taxon>
    </lineage>
</organism>
<keyword evidence="2" id="KW-1185">Reference proteome</keyword>
<evidence type="ECO:0000313" key="1">
    <source>
        <dbReference type="EMBL" id="KAG6944754.1"/>
    </source>
</evidence>
<evidence type="ECO:0000313" key="2">
    <source>
        <dbReference type="Proteomes" id="UP000709295"/>
    </source>
</evidence>
<sequence>MQGCVASLFRVRSALQMFYRQYKIDDDFPTCLHVLGDIAFWSKLKSAEAVIAPLSPASLEEFCSRPQEKLLISPTERDILRDARNTMFTPSLQIAQDADHLAEDSDEEDPGDGVSDAATLALWGKYLDEVFQDEELDIVYTEAGTSLNSTCRAEQDYEDDNEFEEIPAAVISSGTQHIWTCFFSSPYFTRHHGFYPYYNPRNNFFTAPLTVLKSQGSRFVSHEAA</sequence>
<proteinExistence type="predicted"/>
<name>A0A8J5MC38_9STRA</name>
<reference evidence="1" key="1">
    <citation type="submission" date="2021-01" db="EMBL/GenBank/DDBJ databases">
        <title>Phytophthora aleatoria, a newly-described species from Pinus radiata is distinct from Phytophthora cactorum isolates based on comparative genomics.</title>
        <authorList>
            <person name="Mcdougal R."/>
            <person name="Panda P."/>
            <person name="Williams N."/>
            <person name="Studholme D.J."/>
        </authorList>
    </citation>
    <scope>NUCLEOTIDE SEQUENCE</scope>
    <source>
        <strain evidence="1">NZFS 4037</strain>
    </source>
</reference>
<dbReference type="Proteomes" id="UP000709295">
    <property type="component" value="Unassembled WGS sequence"/>
</dbReference>
<comment type="caution">
    <text evidence="1">The sequence shown here is derived from an EMBL/GenBank/DDBJ whole genome shotgun (WGS) entry which is preliminary data.</text>
</comment>
<accession>A0A8J5MC38</accession>
<protein>
    <submittedName>
        <fullName evidence="1">Uncharacterized protein</fullName>
    </submittedName>
</protein>
<gene>
    <name evidence="1" type="ORF">JG688_00016930</name>
</gene>
<dbReference type="EMBL" id="JAENGY010002285">
    <property type="protein sequence ID" value="KAG6944754.1"/>
    <property type="molecule type" value="Genomic_DNA"/>
</dbReference>